<keyword evidence="4" id="KW-1185">Reference proteome</keyword>
<dbReference type="Proteomes" id="UP000037405">
    <property type="component" value="Unassembled WGS sequence"/>
</dbReference>
<accession>A0A0J5SEZ4</accession>
<organism evidence="3 5">
    <name type="scientific">Rossellomorea marisflavi</name>
    <dbReference type="NCBI Taxonomy" id="189381"/>
    <lineage>
        <taxon>Bacteria</taxon>
        <taxon>Bacillati</taxon>
        <taxon>Bacillota</taxon>
        <taxon>Bacilli</taxon>
        <taxon>Bacillales</taxon>
        <taxon>Bacillaceae</taxon>
        <taxon>Rossellomorea</taxon>
    </lineage>
</organism>
<dbReference type="STRING" id="189381.GCA_900166615_03560"/>
<dbReference type="Proteomes" id="UP000076510">
    <property type="component" value="Unassembled WGS sequence"/>
</dbReference>
<dbReference type="OrthoDB" id="2412610at2"/>
<evidence type="ECO:0000313" key="2">
    <source>
        <dbReference type="EMBL" id="KON91621.1"/>
    </source>
</evidence>
<dbReference type="EMBL" id="LGUE01000001">
    <property type="protein sequence ID" value="KON91621.1"/>
    <property type="molecule type" value="Genomic_DNA"/>
</dbReference>
<dbReference type="InterPro" id="IPR018672">
    <property type="entry name" value="DUF2140"/>
</dbReference>
<protein>
    <submittedName>
        <fullName evidence="3">Uncharacterized protein</fullName>
    </submittedName>
</protein>
<evidence type="ECO:0000313" key="5">
    <source>
        <dbReference type="Proteomes" id="UP000076510"/>
    </source>
</evidence>
<gene>
    <name evidence="2" type="ORF">AF331_03695</name>
    <name evidence="3" type="ORF">AV649_04880</name>
</gene>
<keyword evidence="1" id="KW-0812">Transmembrane</keyword>
<comment type="caution">
    <text evidence="3">The sequence shown here is derived from an EMBL/GenBank/DDBJ whole genome shotgun (WGS) entry which is preliminary data.</text>
</comment>
<keyword evidence="1" id="KW-0472">Membrane</keyword>
<evidence type="ECO:0000313" key="4">
    <source>
        <dbReference type="Proteomes" id="UP000037405"/>
    </source>
</evidence>
<evidence type="ECO:0000256" key="1">
    <source>
        <dbReference type="SAM" id="Phobius"/>
    </source>
</evidence>
<evidence type="ECO:0000313" key="3">
    <source>
        <dbReference type="EMBL" id="KZE45523.1"/>
    </source>
</evidence>
<dbReference type="EMBL" id="LQQY01000034">
    <property type="protein sequence ID" value="KZE45523.1"/>
    <property type="molecule type" value="Genomic_DNA"/>
</dbReference>
<reference evidence="5" key="3">
    <citation type="submission" date="2016-01" db="EMBL/GenBank/DDBJ databases">
        <title>Whole genome sequencing of Bhargavaea cecembensis T14.</title>
        <authorList>
            <person name="Hong K.W."/>
        </authorList>
    </citation>
    <scope>NUCLEOTIDE SEQUENCE [LARGE SCALE GENOMIC DNA]</scope>
    <source>
        <strain evidence="5">M19</strain>
    </source>
</reference>
<reference evidence="2" key="2">
    <citation type="submission" date="2015-07" db="EMBL/GenBank/DDBJ databases">
        <title>MeaNS - Measles Nucleotide Surveillance Program.</title>
        <authorList>
            <person name="Tran T."/>
            <person name="Druce J."/>
        </authorList>
    </citation>
    <scope>NUCLEOTIDE SEQUENCE</scope>
    <source>
        <strain evidence="2">JCM 11544</strain>
    </source>
</reference>
<reference evidence="3" key="4">
    <citation type="submission" date="2016-01" db="EMBL/GenBank/DDBJ databases">
        <authorList>
            <person name="McClelland M."/>
            <person name="Jain A."/>
            <person name="Saraogi P."/>
            <person name="Mendelson R."/>
            <person name="Westerman R."/>
            <person name="SanMiguel P."/>
            <person name="Csonka L."/>
        </authorList>
    </citation>
    <scope>NUCLEOTIDE SEQUENCE</scope>
    <source>
        <strain evidence="3">M19</strain>
    </source>
</reference>
<dbReference type="RefSeq" id="WP_048005813.1">
    <property type="nucleotide sequence ID" value="NZ_BSED01000065.1"/>
</dbReference>
<proteinExistence type="predicted"/>
<feature type="transmembrane region" description="Helical" evidence="1">
    <location>
        <begin position="7"/>
        <end position="31"/>
    </location>
</feature>
<sequence length="197" mass="22365">MKSKWKVGFFALAGLMLAVIIVLLIMVSAPIKDDPVPKGNPDENNDVGFNIQTDKEDLNLIIEHYIEEEGMDGPVDYGVQLKDDVELIGSVPVFTSNLDFKLTFEPEALENGDILLKQKSISLGKLKLPVSYVLKIVRDSYNFPEWVKIRPNDEEIYVALQDMELKSDIKVRANEFNLKDDRISFRLLVPVDRALQN</sequence>
<name>A0A0J5SEZ4_9BACI</name>
<dbReference type="PATRIC" id="fig|189381.10.peg.2177"/>
<dbReference type="AlphaFoldDB" id="A0A0J5SEZ4"/>
<keyword evidence="1" id="KW-1133">Transmembrane helix</keyword>
<reference evidence="4" key="1">
    <citation type="submission" date="2015-07" db="EMBL/GenBank/DDBJ databases">
        <title>Fjat-14235 jcm11544.</title>
        <authorList>
            <person name="Liu B."/>
            <person name="Wang J."/>
            <person name="Zhu Y."/>
            <person name="Liu G."/>
            <person name="Chen Q."/>
            <person name="Chen Z."/>
            <person name="Lan J."/>
            <person name="Che J."/>
            <person name="Ge C."/>
            <person name="Shi H."/>
            <person name="Pan Z."/>
            <person name="Liu X."/>
        </authorList>
    </citation>
    <scope>NUCLEOTIDE SEQUENCE [LARGE SCALE GENOMIC DNA]</scope>
    <source>
        <strain evidence="4">JCM 11544</strain>
    </source>
</reference>
<dbReference type="Pfam" id="PF09911">
    <property type="entry name" value="DUF2140"/>
    <property type="match status" value="1"/>
</dbReference>